<evidence type="ECO:0000256" key="2">
    <source>
        <dbReference type="SAM" id="SignalP"/>
    </source>
</evidence>
<keyword evidence="5" id="KW-1185">Reference proteome</keyword>
<feature type="signal peptide" evidence="2">
    <location>
        <begin position="1"/>
        <end position="22"/>
    </location>
</feature>
<dbReference type="Proteomes" id="UP001238179">
    <property type="component" value="Chromosome"/>
</dbReference>
<dbReference type="AlphaFoldDB" id="A0AA48K9Y4"/>
<evidence type="ECO:0000256" key="1">
    <source>
        <dbReference type="ARBA" id="ARBA00022729"/>
    </source>
</evidence>
<dbReference type="Gene3D" id="2.40.160.20">
    <property type="match status" value="1"/>
</dbReference>
<dbReference type="Pfam" id="PF13505">
    <property type="entry name" value="OMP_b-brl"/>
    <property type="match status" value="1"/>
</dbReference>
<dbReference type="SUPFAM" id="SSF56925">
    <property type="entry name" value="OMPA-like"/>
    <property type="match status" value="1"/>
</dbReference>
<gene>
    <name evidence="4" type="ORF">METEAL_01470</name>
</gene>
<dbReference type="EMBL" id="AP027080">
    <property type="protein sequence ID" value="BDU70973.1"/>
    <property type="molecule type" value="Genomic_DNA"/>
</dbReference>
<feature type="chain" id="PRO_5041222157" description="Outer membrane protein beta-barrel domain-containing protein" evidence="2">
    <location>
        <begin position="23"/>
        <end position="202"/>
    </location>
</feature>
<name>A0AA48K9Y4_9BACT</name>
<evidence type="ECO:0000259" key="3">
    <source>
        <dbReference type="Pfam" id="PF13505"/>
    </source>
</evidence>
<evidence type="ECO:0000313" key="5">
    <source>
        <dbReference type="Proteomes" id="UP001238179"/>
    </source>
</evidence>
<dbReference type="KEGG" id="msil:METEAL_01470"/>
<sequence>MLRVLRNPVLILCAAGLAPLFAEEPKPAPETPACHTWHWRHRDRSEFAWQVQANMPAKELGTALDHTTGLGLGVQWNRYFKDGLSRRTRLEWNVFPEGGPAGTPALKTKASNYVLSFDHLYHFSGQFKGPYVLAGLGGVRWFFDRTPASGPRVSSHTTKLAVTAGAGYRFNRALSAEVRYLVSSVDRTYDGNVLQASAGIRF</sequence>
<reference evidence="5" key="1">
    <citation type="journal article" date="2023" name="Int. J. Syst. Evol. Microbiol.">
        <title>Mesoterricola silvestris gen. nov., sp. nov., Mesoterricola sediminis sp. nov., Geothrix oryzae sp. nov., Geothrix edaphica sp. nov., Geothrix rubra sp. nov., and Geothrix limicola sp. nov., six novel members of Acidobacteriota isolated from soils.</title>
        <authorList>
            <person name="Itoh H."/>
            <person name="Sugisawa Y."/>
            <person name="Mise K."/>
            <person name="Xu Z."/>
            <person name="Kuniyasu M."/>
            <person name="Ushijima N."/>
            <person name="Kawano K."/>
            <person name="Kobayashi E."/>
            <person name="Shiratori Y."/>
            <person name="Masuda Y."/>
            <person name="Senoo K."/>
        </authorList>
    </citation>
    <scope>NUCLEOTIDE SEQUENCE [LARGE SCALE GENOMIC DNA]</scope>
    <source>
        <strain evidence="5">W79</strain>
    </source>
</reference>
<feature type="domain" description="Outer membrane protein beta-barrel" evidence="3">
    <location>
        <begin position="60"/>
        <end position="202"/>
    </location>
</feature>
<dbReference type="RefSeq" id="WP_316413870.1">
    <property type="nucleotide sequence ID" value="NZ_AP027080.1"/>
</dbReference>
<protein>
    <recommendedName>
        <fullName evidence="3">Outer membrane protein beta-barrel domain-containing protein</fullName>
    </recommendedName>
</protein>
<organism evidence="4 5">
    <name type="scientific">Mesoterricola silvestris</name>
    <dbReference type="NCBI Taxonomy" id="2927979"/>
    <lineage>
        <taxon>Bacteria</taxon>
        <taxon>Pseudomonadati</taxon>
        <taxon>Acidobacteriota</taxon>
        <taxon>Holophagae</taxon>
        <taxon>Holophagales</taxon>
        <taxon>Holophagaceae</taxon>
        <taxon>Mesoterricola</taxon>
    </lineage>
</organism>
<evidence type="ECO:0000313" key="4">
    <source>
        <dbReference type="EMBL" id="BDU70973.1"/>
    </source>
</evidence>
<accession>A0AA48K9Y4</accession>
<dbReference type="InterPro" id="IPR011250">
    <property type="entry name" value="OMP/PagP_B-barrel"/>
</dbReference>
<keyword evidence="1 2" id="KW-0732">Signal</keyword>
<proteinExistence type="predicted"/>
<dbReference type="InterPro" id="IPR027385">
    <property type="entry name" value="Beta-barrel_OMP"/>
</dbReference>